<organism evidence="2 3">
    <name type="scientific">Actinacidiphila yanglinensis</name>
    <dbReference type="NCBI Taxonomy" id="310779"/>
    <lineage>
        <taxon>Bacteria</taxon>
        <taxon>Bacillati</taxon>
        <taxon>Actinomycetota</taxon>
        <taxon>Actinomycetes</taxon>
        <taxon>Kitasatosporales</taxon>
        <taxon>Streptomycetaceae</taxon>
        <taxon>Actinacidiphila</taxon>
    </lineage>
</organism>
<dbReference type="PROSITE" id="PS51318">
    <property type="entry name" value="TAT"/>
    <property type="match status" value="1"/>
</dbReference>
<dbReference type="AlphaFoldDB" id="A0A1H6E2N9"/>
<reference evidence="2 3" key="1">
    <citation type="submission" date="2016-10" db="EMBL/GenBank/DDBJ databases">
        <authorList>
            <person name="de Groot N.N."/>
        </authorList>
    </citation>
    <scope>NUCLEOTIDE SEQUENCE [LARGE SCALE GENOMIC DNA]</scope>
    <source>
        <strain evidence="2 3">CGMCC 4.2023</strain>
    </source>
</reference>
<keyword evidence="1" id="KW-0732">Signal</keyword>
<proteinExistence type="predicted"/>
<dbReference type="OrthoDB" id="1099523at2"/>
<protein>
    <recommendedName>
        <fullName evidence="4">Spore-associated protein A</fullName>
    </recommendedName>
</protein>
<dbReference type="Proteomes" id="UP000236754">
    <property type="component" value="Unassembled WGS sequence"/>
</dbReference>
<feature type="signal peptide" evidence="1">
    <location>
        <begin position="1"/>
        <end position="25"/>
    </location>
</feature>
<dbReference type="RefSeq" id="WP_103890117.1">
    <property type="nucleotide sequence ID" value="NZ_FNVU01000024.1"/>
</dbReference>
<accession>A0A1H6E2N9</accession>
<evidence type="ECO:0000313" key="3">
    <source>
        <dbReference type="Proteomes" id="UP000236754"/>
    </source>
</evidence>
<evidence type="ECO:0000256" key="1">
    <source>
        <dbReference type="SAM" id="SignalP"/>
    </source>
</evidence>
<keyword evidence="3" id="KW-1185">Reference proteome</keyword>
<sequence>MKTSRRLIAVAASAAALAASGTLLAGPASASSPAAASAPYNGVCGTGYQVIASTPVASVGVTYVTWSATDDQVCAVTLRNKPGAREFVEVTLDTWPESTHPVRDSGSFTTYAGPVYNPTPAPGQCLSWSGSIDIYYGGGNGNCA</sequence>
<name>A0A1H6E2N9_9ACTN</name>
<evidence type="ECO:0000313" key="2">
    <source>
        <dbReference type="EMBL" id="SEG91569.1"/>
    </source>
</evidence>
<evidence type="ECO:0008006" key="4">
    <source>
        <dbReference type="Google" id="ProtNLM"/>
    </source>
</evidence>
<feature type="chain" id="PRO_5039471733" description="Spore-associated protein A" evidence="1">
    <location>
        <begin position="26"/>
        <end position="144"/>
    </location>
</feature>
<dbReference type="InterPro" id="IPR006311">
    <property type="entry name" value="TAT_signal"/>
</dbReference>
<dbReference type="EMBL" id="FNVU01000024">
    <property type="protein sequence ID" value="SEG91569.1"/>
    <property type="molecule type" value="Genomic_DNA"/>
</dbReference>
<gene>
    <name evidence="2" type="ORF">SAMN05216223_12413</name>
</gene>